<dbReference type="AlphaFoldDB" id="A0A1J0A782"/>
<dbReference type="RefSeq" id="WP_071457372.1">
    <property type="nucleotide sequence ID" value="NZ_CP017267.1"/>
</dbReference>
<gene>
    <name evidence="2" type="ORF">BHY08_08010</name>
</gene>
<evidence type="ECO:0000313" key="3">
    <source>
        <dbReference type="Proteomes" id="UP000191200"/>
    </source>
</evidence>
<organism evidence="2 3">
    <name type="scientific">Vagococcus teuberi</name>
    <dbReference type="NCBI Taxonomy" id="519472"/>
    <lineage>
        <taxon>Bacteria</taxon>
        <taxon>Bacillati</taxon>
        <taxon>Bacillota</taxon>
        <taxon>Bacilli</taxon>
        <taxon>Lactobacillales</taxon>
        <taxon>Enterococcaceae</taxon>
        <taxon>Vagococcus</taxon>
    </lineage>
</organism>
<dbReference type="KEGG" id="vte:BHY08_08010"/>
<accession>A0A1J0A782</accession>
<dbReference type="Proteomes" id="UP000191200">
    <property type="component" value="Chromosome"/>
</dbReference>
<protein>
    <submittedName>
        <fullName evidence="2">Uncharacterized protein</fullName>
    </submittedName>
</protein>
<keyword evidence="3" id="KW-1185">Reference proteome</keyword>
<sequence>MEKEQGKISLRLFKKEKVKPRTKSIIVRSDNPIPNKLTNQLEVLFDPVFTYQINQRLSVFFHRWQTVLAIYPIKKAFYYINDIGFIKLYISFGVTSLLDDMEIKRFFQTVQELLTAPDFGPNQAETSVSIFSPTLEKKVTPQKNTLLAKDSVIESLHDKLLEQDKRVKQWSDKQDREQQALMAQLDTIENENRLLQENLDRIQTDDYLNLQKQHILKDKVENNGHQSIEYREKCKELSQKLDQANKLISELEHNNAVLSSSLEQMTETKNVLSVKEQEQSKELATIKEHLIHTESEVQQLKESLEQEQSEKIRVFEQLQNDVREFEATITYQEQQLVIASTTEFKMQSTIDELTMEKGEQQALMQALRLEKDSVKNELDKLLVEKENIIDRLEEQKQSYWELEKKLKEWIEKSQETESLLEEERNRSETNQSNLISDVTHLRELNEKLSEENSYYQSEMSRILKEVNRLSDRVVYLEQFIERSFFNEQLEVLEKNDTNVNDRPKERQTNKKSKKHYNDQGVLNLFQKADDADVEDAKVPIEEYREYRLSLKFLEYRWYQANIMQSNTLSKIELSWCDFYVSESVDFYKDLENLVKMPLLSKNYVIMEKEILLRLKAYQALSRFLERHYFESSKHIFDREKNE</sequence>
<keyword evidence="1" id="KW-0175">Coiled coil</keyword>
<name>A0A1J0A782_9ENTE</name>
<dbReference type="OrthoDB" id="2198595at2"/>
<proteinExistence type="predicted"/>
<dbReference type="STRING" id="519472.BHY08_08010"/>
<evidence type="ECO:0000256" key="1">
    <source>
        <dbReference type="SAM" id="Coils"/>
    </source>
</evidence>
<evidence type="ECO:0000313" key="2">
    <source>
        <dbReference type="EMBL" id="APB31769.1"/>
    </source>
</evidence>
<dbReference type="EMBL" id="CP017267">
    <property type="protein sequence ID" value="APB31769.1"/>
    <property type="molecule type" value="Genomic_DNA"/>
</dbReference>
<feature type="coiled-coil region" evidence="1">
    <location>
        <begin position="171"/>
        <end position="430"/>
    </location>
</feature>
<reference evidence="2 3" key="1">
    <citation type="submission" date="2016-09" db="EMBL/GenBank/DDBJ databases">
        <title>Vagococcus teuberi sp. nov., isolated from the Malian artisanal sour milk fene.</title>
        <authorList>
            <person name="Wullschleger S."/>
            <person name="Seifert C."/>
            <person name="Baumgartner S."/>
            <person name="Lacroix C."/>
            <person name="Bonfoh B."/>
            <person name="Stevens M.J."/>
            <person name="Meile L."/>
        </authorList>
    </citation>
    <scope>NUCLEOTIDE SEQUENCE [LARGE SCALE GENOMIC DNA]</scope>
    <source>
        <strain evidence="2 3">DSM 21459</strain>
    </source>
</reference>